<accession>X8CEC1</accession>
<gene>
    <name evidence="2" type="ORF">I553_1501</name>
</gene>
<dbReference type="GO" id="GO:0008168">
    <property type="term" value="F:methyltransferase activity"/>
    <property type="evidence" value="ECO:0007669"/>
    <property type="project" value="UniProtKB-KW"/>
</dbReference>
<name>X8CEC1_MYCXE</name>
<reference evidence="2" key="1">
    <citation type="submission" date="2014-01" db="EMBL/GenBank/DDBJ databases">
        <authorList>
            <person name="Brown-Elliot B."/>
            <person name="Wallace R."/>
            <person name="Lenaerts A."/>
            <person name="Ordway D."/>
            <person name="DeGroote M.A."/>
            <person name="Parker T."/>
            <person name="Sizemore C."/>
            <person name="Tallon L.J."/>
            <person name="Sadzewicz L.K."/>
            <person name="Sengamalay N."/>
            <person name="Fraser C.M."/>
            <person name="Hine E."/>
            <person name="Shefchek K.A."/>
            <person name="Das S.P."/>
            <person name="Tettelin H."/>
        </authorList>
    </citation>
    <scope>NUCLEOTIDE SEQUENCE [LARGE SCALE GENOMIC DNA]</scope>
    <source>
        <strain evidence="2">4042</strain>
    </source>
</reference>
<dbReference type="PATRIC" id="fig|1299334.3.peg.3311"/>
<feature type="compositionally biased region" description="Basic and acidic residues" evidence="1">
    <location>
        <begin position="34"/>
        <end position="52"/>
    </location>
</feature>
<organism evidence="2">
    <name type="scientific">Mycobacterium xenopi 4042</name>
    <dbReference type="NCBI Taxonomy" id="1299334"/>
    <lineage>
        <taxon>Bacteria</taxon>
        <taxon>Bacillati</taxon>
        <taxon>Actinomycetota</taxon>
        <taxon>Actinomycetes</taxon>
        <taxon>Mycobacteriales</taxon>
        <taxon>Mycobacteriaceae</taxon>
        <taxon>Mycobacterium</taxon>
    </lineage>
</organism>
<comment type="caution">
    <text evidence="2">The sequence shown here is derived from an EMBL/GenBank/DDBJ whole genome shotgun (WGS) entry which is preliminary data.</text>
</comment>
<dbReference type="GO" id="GO:0032259">
    <property type="term" value="P:methylation"/>
    <property type="evidence" value="ECO:0007669"/>
    <property type="project" value="UniProtKB-KW"/>
</dbReference>
<protein>
    <submittedName>
        <fullName evidence="2">Putative RNA methyltransferase domain protein</fullName>
    </submittedName>
</protein>
<proteinExistence type="predicted"/>
<evidence type="ECO:0000313" key="2">
    <source>
        <dbReference type="EMBL" id="EUA54434.1"/>
    </source>
</evidence>
<dbReference type="EMBL" id="JAOB01000032">
    <property type="protein sequence ID" value="EUA54434.1"/>
    <property type="molecule type" value="Genomic_DNA"/>
</dbReference>
<keyword evidence="2" id="KW-0808">Transferase</keyword>
<keyword evidence="2" id="KW-0489">Methyltransferase</keyword>
<feature type="region of interest" description="Disordered" evidence="1">
    <location>
        <begin position="34"/>
        <end position="61"/>
    </location>
</feature>
<dbReference type="AlphaFoldDB" id="X8CEC1"/>
<evidence type="ECO:0000256" key="1">
    <source>
        <dbReference type="SAM" id="MobiDB-lite"/>
    </source>
</evidence>
<sequence>MTDGLASADWPPGAHVHVAVDDDRQRHVVCTAKRGAEPSRRWSRADLRRCSERPGAPGGCR</sequence>